<dbReference type="PANTHER" id="PTHR10844">
    <property type="entry name" value="CAVEOLIN"/>
    <property type="match status" value="1"/>
</dbReference>
<comment type="function">
    <text evidence="6">May act as a scaffolding protein within caveolar membranes. Interacts directly with G-protein alpha subunits and can functionally regulate their activity.</text>
</comment>
<dbReference type="GO" id="GO:0060090">
    <property type="term" value="F:molecular adaptor activity"/>
    <property type="evidence" value="ECO:0007669"/>
    <property type="project" value="TreeGrafter"/>
</dbReference>
<evidence type="ECO:0000256" key="4">
    <source>
        <dbReference type="ARBA" id="ARBA00023034"/>
    </source>
</evidence>
<dbReference type="GO" id="GO:0005901">
    <property type="term" value="C:caveola"/>
    <property type="evidence" value="ECO:0007669"/>
    <property type="project" value="UniProtKB-SubCell"/>
</dbReference>
<reference evidence="8 9" key="1">
    <citation type="submission" date="2016-11" db="UniProtKB">
        <authorList>
            <consortium name="WormBaseParasite"/>
        </authorList>
    </citation>
    <scope>IDENTIFICATION</scope>
</reference>
<keyword evidence="3 6" id="KW-1003">Cell membrane</keyword>
<dbReference type="WBParaSite" id="maker-uti_cns_0046828-snap-gene-0.8-mRNA-1">
    <property type="protein sequence ID" value="maker-uti_cns_0046828-snap-gene-0.8-mRNA-1"/>
    <property type="gene ID" value="maker-uti_cns_0046828-snap-gene-0.8"/>
</dbReference>
<keyword evidence="4 6" id="KW-0333">Golgi apparatus</keyword>
<evidence type="ECO:0000256" key="2">
    <source>
        <dbReference type="ARBA" id="ARBA00010988"/>
    </source>
</evidence>
<evidence type="ECO:0000313" key="9">
    <source>
        <dbReference type="WBParaSite" id="maker-uti_cns_0013803-snap-gene-0.4-mRNA-1"/>
    </source>
</evidence>
<dbReference type="OrthoDB" id="5917823at2759"/>
<evidence type="ECO:0000256" key="3">
    <source>
        <dbReference type="ARBA" id="ARBA00022475"/>
    </source>
</evidence>
<name>A0A1I8ILQ8_9PLAT</name>
<evidence type="ECO:0000313" key="7">
    <source>
        <dbReference type="Proteomes" id="UP000095280"/>
    </source>
</evidence>
<dbReference type="Proteomes" id="UP000095280">
    <property type="component" value="Unplaced"/>
</dbReference>
<protein>
    <recommendedName>
        <fullName evidence="6">Caveolin</fullName>
    </recommendedName>
</protein>
<comment type="similarity">
    <text evidence="2 6">Belongs to the caveolin family.</text>
</comment>
<sequence>MAAPKKSGGAAEAETSVDLVNRDPNSINSHIRSNFDEVLGEQPHAHSIDCLWSNSYKCYNCGFACLYKTLTVLTGLCLGLYWGCQFAFLTYCHVWCMTPMLKFQTIDLNLVKRFNLLILDTCCGPLCETLGLVCSRIKVQNVQK</sequence>
<dbReference type="WBParaSite" id="maker-uti_cns_0013803-snap-gene-0.4-mRNA-1">
    <property type="protein sequence ID" value="maker-uti_cns_0013803-snap-gene-0.4-mRNA-1"/>
    <property type="gene ID" value="maker-uti_cns_0013803-snap-gene-0.4"/>
</dbReference>
<dbReference type="InterPro" id="IPR001612">
    <property type="entry name" value="Caveolin"/>
</dbReference>
<dbReference type="PANTHER" id="PTHR10844:SF19">
    <property type="entry name" value="CAVEOLIN-2"/>
    <property type="match status" value="1"/>
</dbReference>
<evidence type="ECO:0000256" key="6">
    <source>
        <dbReference type="RuleBase" id="RU000680"/>
    </source>
</evidence>
<evidence type="ECO:0000256" key="1">
    <source>
        <dbReference type="ARBA" id="ARBA00004202"/>
    </source>
</evidence>
<organism evidence="7 9">
    <name type="scientific">Macrostomum lignano</name>
    <dbReference type="NCBI Taxonomy" id="282301"/>
    <lineage>
        <taxon>Eukaryota</taxon>
        <taxon>Metazoa</taxon>
        <taxon>Spiralia</taxon>
        <taxon>Lophotrochozoa</taxon>
        <taxon>Platyhelminthes</taxon>
        <taxon>Rhabditophora</taxon>
        <taxon>Macrostomorpha</taxon>
        <taxon>Macrostomida</taxon>
        <taxon>Macrostomidae</taxon>
        <taxon>Macrostomum</taxon>
    </lineage>
</organism>
<dbReference type="GO" id="GO:0000139">
    <property type="term" value="C:Golgi membrane"/>
    <property type="evidence" value="ECO:0007669"/>
    <property type="project" value="UniProtKB-SubCell"/>
</dbReference>
<accession>A0A1I8ILQ8</accession>
<dbReference type="AlphaFoldDB" id="A0A1I8ILQ8"/>
<evidence type="ECO:0000313" key="8">
    <source>
        <dbReference type="WBParaSite" id="maker-uti_cns_0004676-snap-gene-0.3-mRNA-1"/>
    </source>
</evidence>
<comment type="subcellular location">
    <subcellularLocation>
        <location evidence="1 6">Cell membrane</location>
        <topology evidence="1 6">Peripheral membrane protein</topology>
    </subcellularLocation>
    <subcellularLocation>
        <location evidence="6">Golgi apparatus membrane</location>
        <topology evidence="6">Peripheral membrane protein</topology>
    </subcellularLocation>
    <subcellularLocation>
        <location evidence="6">Membrane</location>
        <location evidence="6">Caveola</location>
        <topology evidence="6">Peripheral membrane protein</topology>
    </subcellularLocation>
</comment>
<dbReference type="STRING" id="282301.A0A1I8ILQ8"/>
<dbReference type="WBParaSite" id="maker-uti_cns_0004676-snap-gene-0.3-mRNA-1">
    <property type="protein sequence ID" value="maker-uti_cns_0004676-snap-gene-0.3-mRNA-1"/>
    <property type="gene ID" value="maker-uti_cns_0004676-snap-gene-0.3"/>
</dbReference>
<evidence type="ECO:0000256" key="5">
    <source>
        <dbReference type="ARBA" id="ARBA00023136"/>
    </source>
</evidence>
<dbReference type="GO" id="GO:0070836">
    <property type="term" value="P:caveola assembly"/>
    <property type="evidence" value="ECO:0007669"/>
    <property type="project" value="InterPro"/>
</dbReference>
<dbReference type="Pfam" id="PF01146">
    <property type="entry name" value="Caveolin"/>
    <property type="match status" value="1"/>
</dbReference>
<keyword evidence="7" id="KW-1185">Reference proteome</keyword>
<proteinExistence type="inferred from homology"/>
<keyword evidence="5 6" id="KW-0472">Membrane</keyword>